<dbReference type="InterPro" id="IPR006448">
    <property type="entry name" value="Phage_term_ssu_P27"/>
</dbReference>
<comment type="caution">
    <text evidence="2">The sequence shown here is derived from an EMBL/GenBank/DDBJ whole genome shotgun (WGS) entry which is preliminary data.</text>
</comment>
<protein>
    <submittedName>
        <fullName evidence="2">P27 family phage terminase small subunit</fullName>
    </submittedName>
</protein>
<dbReference type="Proteomes" id="UP001330749">
    <property type="component" value="Unassembled WGS sequence"/>
</dbReference>
<sequence length="107" mass="12386">MAVPTAAKVREYLGENYKESDEELIQLYLETHQFYRRLQKEIKKGKLMYEYTNKAGATNQVKNPLSIELTKTVQTLNNLLKSLGLTPAQRKKIKSGEDPDEDDFDDF</sequence>
<dbReference type="EMBL" id="JARMQG010000177">
    <property type="protein sequence ID" value="MED3563460.1"/>
    <property type="molecule type" value="Genomic_DNA"/>
</dbReference>
<gene>
    <name evidence="2" type="ORF">P4447_13560</name>
</gene>
<evidence type="ECO:0000256" key="1">
    <source>
        <dbReference type="SAM" id="MobiDB-lite"/>
    </source>
</evidence>
<reference evidence="2 3" key="1">
    <citation type="submission" date="2023-03" db="EMBL/GenBank/DDBJ databases">
        <title>Bacillus Genome Sequencing.</title>
        <authorList>
            <person name="Dunlap C."/>
        </authorList>
    </citation>
    <scope>NUCLEOTIDE SEQUENCE [LARGE SCALE GENOMIC DNA]</scope>
    <source>
        <strain evidence="2 3">B-14544</strain>
    </source>
</reference>
<evidence type="ECO:0000313" key="2">
    <source>
        <dbReference type="EMBL" id="MED3563460.1"/>
    </source>
</evidence>
<proteinExistence type="predicted"/>
<organism evidence="2 3">
    <name type="scientific">Bacillus xiapuensis</name>
    <dbReference type="NCBI Taxonomy" id="2014075"/>
    <lineage>
        <taxon>Bacteria</taxon>
        <taxon>Bacillati</taxon>
        <taxon>Bacillota</taxon>
        <taxon>Bacilli</taxon>
        <taxon>Bacillales</taxon>
        <taxon>Bacillaceae</taxon>
        <taxon>Bacillus</taxon>
    </lineage>
</organism>
<dbReference type="Pfam" id="PF05119">
    <property type="entry name" value="Terminase_4"/>
    <property type="match status" value="1"/>
</dbReference>
<evidence type="ECO:0000313" key="3">
    <source>
        <dbReference type="Proteomes" id="UP001330749"/>
    </source>
</evidence>
<dbReference type="RefSeq" id="WP_327968510.1">
    <property type="nucleotide sequence ID" value="NZ_JARMQG010000177.1"/>
</dbReference>
<accession>A0ABU6NB77</accession>
<keyword evidence="3" id="KW-1185">Reference proteome</keyword>
<feature type="compositionally biased region" description="Acidic residues" evidence="1">
    <location>
        <begin position="98"/>
        <end position="107"/>
    </location>
</feature>
<name>A0ABU6NB77_9BACI</name>
<feature type="region of interest" description="Disordered" evidence="1">
    <location>
        <begin position="88"/>
        <end position="107"/>
    </location>
</feature>